<comment type="caution">
    <text evidence="1">The sequence shown here is derived from an EMBL/GenBank/DDBJ whole genome shotgun (WGS) entry which is preliminary data.</text>
</comment>
<keyword evidence="2" id="KW-1185">Reference proteome</keyword>
<sequence length="283" mass="31304">MTQVPSKNGKELVWDVTVVDTQALTNFAMSTVKAGSTADAAEKRKITKYEDIGSQFEFCPVGLETIGPWSPSATALFAAVGRKMAEVTGEPRSFQFFKQRVSIDIQRALMSFERLKAHHDPEIVSRGIHNEIEQDFGSLFELLKAQCGITTETDLADLVLLKQKGITPGAVLANALQRDLFGEAPKKQRREKNRQLPLEAGALTTGPSFVKELEKEEAQKKAEKVAPAAKRKWHLYTHGVELSVPAIDLRIVDGPRSPAVDVSVNDESPPITLQRCESKYFQN</sequence>
<evidence type="ECO:0000313" key="1">
    <source>
        <dbReference type="EMBL" id="GAV09743.1"/>
    </source>
</evidence>
<protein>
    <submittedName>
        <fullName evidence="1">Uncharacterized protein</fullName>
    </submittedName>
</protein>
<dbReference type="EMBL" id="BDGG01000026">
    <property type="protein sequence ID" value="GAV09743.1"/>
    <property type="molecule type" value="Genomic_DNA"/>
</dbReference>
<proteinExistence type="predicted"/>
<reference evidence="1 2" key="1">
    <citation type="journal article" date="2016" name="Nat. Commun.">
        <title>Extremotolerant tardigrade genome and improved radiotolerance of human cultured cells by tardigrade-unique protein.</title>
        <authorList>
            <person name="Hashimoto T."/>
            <person name="Horikawa D.D."/>
            <person name="Saito Y."/>
            <person name="Kuwahara H."/>
            <person name="Kozuka-Hata H."/>
            <person name="Shin-I T."/>
            <person name="Minakuchi Y."/>
            <person name="Ohishi K."/>
            <person name="Motoyama A."/>
            <person name="Aizu T."/>
            <person name="Enomoto A."/>
            <person name="Kondo K."/>
            <person name="Tanaka S."/>
            <person name="Hara Y."/>
            <person name="Koshikawa S."/>
            <person name="Sagara H."/>
            <person name="Miura T."/>
            <person name="Yokobori S."/>
            <person name="Miyagawa K."/>
            <person name="Suzuki Y."/>
            <person name="Kubo T."/>
            <person name="Oyama M."/>
            <person name="Kohara Y."/>
            <person name="Fujiyama A."/>
            <person name="Arakawa K."/>
            <person name="Katayama T."/>
            <person name="Toyoda A."/>
            <person name="Kunieda T."/>
        </authorList>
    </citation>
    <scope>NUCLEOTIDE SEQUENCE [LARGE SCALE GENOMIC DNA]</scope>
    <source>
        <strain evidence="1 2">YOKOZUNA-1</strain>
    </source>
</reference>
<evidence type="ECO:0000313" key="2">
    <source>
        <dbReference type="Proteomes" id="UP000186922"/>
    </source>
</evidence>
<organism evidence="1 2">
    <name type="scientific">Ramazzottius varieornatus</name>
    <name type="common">Water bear</name>
    <name type="synonym">Tardigrade</name>
    <dbReference type="NCBI Taxonomy" id="947166"/>
    <lineage>
        <taxon>Eukaryota</taxon>
        <taxon>Metazoa</taxon>
        <taxon>Ecdysozoa</taxon>
        <taxon>Tardigrada</taxon>
        <taxon>Eutardigrada</taxon>
        <taxon>Parachela</taxon>
        <taxon>Hypsibioidea</taxon>
        <taxon>Ramazzottiidae</taxon>
        <taxon>Ramazzottius</taxon>
    </lineage>
</organism>
<name>A0A1D1W9W8_RAMVA</name>
<dbReference type="AlphaFoldDB" id="A0A1D1W9W8"/>
<accession>A0A1D1W9W8</accession>
<gene>
    <name evidence="1" type="primary">RvY_19231-1</name>
    <name evidence="1" type="synonym">RvY_19231.1</name>
    <name evidence="1" type="ORF">RvY_19231</name>
</gene>
<dbReference type="Proteomes" id="UP000186922">
    <property type="component" value="Unassembled WGS sequence"/>
</dbReference>